<dbReference type="InterPro" id="IPR003439">
    <property type="entry name" value="ABC_transporter-like_ATP-bd"/>
</dbReference>
<dbReference type="SUPFAM" id="SSF52540">
    <property type="entry name" value="P-loop containing nucleoside triphosphate hydrolases"/>
    <property type="match status" value="1"/>
</dbReference>
<accession>A0ABS8YX55</accession>
<keyword evidence="3" id="KW-0547">Nucleotide-binding</keyword>
<reference evidence="7 8" key="1">
    <citation type="submission" date="2021-12" db="EMBL/GenBank/DDBJ databases">
        <title>Sinirhodobacter sp. WL0062 is a bacterium isolated from seawater.</title>
        <authorList>
            <person name="Wang L."/>
            <person name="He W."/>
            <person name="Zhang D.-F."/>
        </authorList>
    </citation>
    <scope>NUCLEOTIDE SEQUENCE [LARGE SCALE GENOMIC DNA]</scope>
    <source>
        <strain evidence="7 8">WL0062</strain>
    </source>
</reference>
<dbReference type="InterPro" id="IPR052156">
    <property type="entry name" value="BCAA_Transport_ATP-bd_LivF"/>
</dbReference>
<dbReference type="Proteomes" id="UP001521181">
    <property type="component" value="Unassembled WGS sequence"/>
</dbReference>
<dbReference type="EMBL" id="JAJUOS010000004">
    <property type="protein sequence ID" value="MCE5973142.1"/>
    <property type="molecule type" value="Genomic_DNA"/>
</dbReference>
<comment type="similarity">
    <text evidence="1">Belongs to the ABC transporter superfamily.</text>
</comment>
<dbReference type="PROSITE" id="PS50893">
    <property type="entry name" value="ABC_TRANSPORTER_2"/>
    <property type="match status" value="1"/>
</dbReference>
<keyword evidence="5" id="KW-0029">Amino-acid transport</keyword>
<feature type="domain" description="ABC transporter" evidence="6">
    <location>
        <begin position="8"/>
        <end position="238"/>
    </location>
</feature>
<proteinExistence type="inferred from homology"/>
<comment type="caution">
    <text evidence="7">The sequence shown here is derived from an EMBL/GenBank/DDBJ whole genome shotgun (WGS) entry which is preliminary data.</text>
</comment>
<keyword evidence="4 7" id="KW-0067">ATP-binding</keyword>
<dbReference type="InterPro" id="IPR017871">
    <property type="entry name" value="ABC_transporter-like_CS"/>
</dbReference>
<dbReference type="Gene3D" id="3.40.50.300">
    <property type="entry name" value="P-loop containing nucleotide triphosphate hydrolases"/>
    <property type="match status" value="1"/>
</dbReference>
<dbReference type="RefSeq" id="WP_233676146.1">
    <property type="nucleotide sequence ID" value="NZ_JAJUOS010000004.1"/>
</dbReference>
<evidence type="ECO:0000256" key="1">
    <source>
        <dbReference type="ARBA" id="ARBA00005417"/>
    </source>
</evidence>
<evidence type="ECO:0000259" key="6">
    <source>
        <dbReference type="PROSITE" id="PS50893"/>
    </source>
</evidence>
<dbReference type="Pfam" id="PF00005">
    <property type="entry name" value="ABC_tran"/>
    <property type="match status" value="1"/>
</dbReference>
<evidence type="ECO:0000256" key="4">
    <source>
        <dbReference type="ARBA" id="ARBA00022840"/>
    </source>
</evidence>
<dbReference type="InterPro" id="IPR027417">
    <property type="entry name" value="P-loop_NTPase"/>
</dbReference>
<evidence type="ECO:0000256" key="5">
    <source>
        <dbReference type="ARBA" id="ARBA00022970"/>
    </source>
</evidence>
<evidence type="ECO:0000256" key="3">
    <source>
        <dbReference type="ARBA" id="ARBA00022741"/>
    </source>
</evidence>
<keyword evidence="2" id="KW-0813">Transport</keyword>
<dbReference type="CDD" id="cd03224">
    <property type="entry name" value="ABC_TM1139_LivF_branched"/>
    <property type="match status" value="1"/>
</dbReference>
<dbReference type="SMART" id="SM00382">
    <property type="entry name" value="AAA"/>
    <property type="match status" value="1"/>
</dbReference>
<evidence type="ECO:0000256" key="2">
    <source>
        <dbReference type="ARBA" id="ARBA00022448"/>
    </source>
</evidence>
<evidence type="ECO:0000313" key="7">
    <source>
        <dbReference type="EMBL" id="MCE5973142.1"/>
    </source>
</evidence>
<dbReference type="PANTHER" id="PTHR43820">
    <property type="entry name" value="HIGH-AFFINITY BRANCHED-CHAIN AMINO ACID TRANSPORT ATP-BINDING PROTEIN LIVF"/>
    <property type="match status" value="1"/>
</dbReference>
<dbReference type="GO" id="GO:0005524">
    <property type="term" value="F:ATP binding"/>
    <property type="evidence" value="ECO:0007669"/>
    <property type="project" value="UniProtKB-KW"/>
</dbReference>
<sequence length="242" mass="26019">MSEGEPLLAVEALTAHYGDFQALFGVDLHLDPGGCVAIIGANGAGKTTLMRTIAGILRAGAGRVLLDGAEIQRLAAPEVLRHGVAMVPEGRKLFPSLSVEENLLIGAHERKGDGRWNLETIYDLFPILRERRRNPGTALSGGQQQMVAIGRALMSNPRVLLCDEISLGLAPVVIRDIYAAVPRIRESGTAIVVVEQDIGQALKIADYVYCMMEGRVTLSGRPSDLSREAIHDAYFGVSHDLA</sequence>
<gene>
    <name evidence="7" type="ORF">LZA78_06600</name>
</gene>
<organism evidence="7 8">
    <name type="scientific">Rhodobacter flavimaris</name>
    <dbReference type="NCBI Taxonomy" id="2907145"/>
    <lineage>
        <taxon>Bacteria</taxon>
        <taxon>Pseudomonadati</taxon>
        <taxon>Pseudomonadota</taxon>
        <taxon>Alphaproteobacteria</taxon>
        <taxon>Rhodobacterales</taxon>
        <taxon>Rhodobacter group</taxon>
        <taxon>Rhodobacter</taxon>
    </lineage>
</organism>
<dbReference type="InterPro" id="IPR003593">
    <property type="entry name" value="AAA+_ATPase"/>
</dbReference>
<name>A0ABS8YX55_9RHOB</name>
<protein>
    <submittedName>
        <fullName evidence="7">ABC transporter ATP-binding protein</fullName>
    </submittedName>
</protein>
<evidence type="ECO:0000313" key="8">
    <source>
        <dbReference type="Proteomes" id="UP001521181"/>
    </source>
</evidence>
<dbReference type="PROSITE" id="PS00211">
    <property type="entry name" value="ABC_TRANSPORTER_1"/>
    <property type="match status" value="1"/>
</dbReference>
<keyword evidence="8" id="KW-1185">Reference proteome</keyword>
<dbReference type="PANTHER" id="PTHR43820:SF5">
    <property type="entry name" value="HIGH-AFFINITY BRANCHED-CHAIN AMINO ACID TRANSPORT ATP-BINDING PROTEIN"/>
    <property type="match status" value="1"/>
</dbReference>